<organism evidence="2 3">
    <name type="scientific">Mariniblastus fucicola</name>
    <dbReference type="NCBI Taxonomy" id="980251"/>
    <lineage>
        <taxon>Bacteria</taxon>
        <taxon>Pseudomonadati</taxon>
        <taxon>Planctomycetota</taxon>
        <taxon>Planctomycetia</taxon>
        <taxon>Pirellulales</taxon>
        <taxon>Pirellulaceae</taxon>
        <taxon>Mariniblastus</taxon>
    </lineage>
</organism>
<dbReference type="AlphaFoldDB" id="A0A5B9PM36"/>
<dbReference type="RefSeq" id="WP_075086187.1">
    <property type="nucleotide sequence ID" value="NZ_CP042912.1"/>
</dbReference>
<sequence precursor="true">MNRTCLLAALILAVVNFGPSTQADVIDDFDTGATAVGNINGGNGGWNAKWASGTDQQIST</sequence>
<evidence type="ECO:0000313" key="3">
    <source>
        <dbReference type="Proteomes" id="UP000322214"/>
    </source>
</evidence>
<name>A0A5B9PM36_9BACT</name>
<keyword evidence="1" id="KW-0732">Signal</keyword>
<feature type="signal peptide" evidence="1">
    <location>
        <begin position="1"/>
        <end position="23"/>
    </location>
</feature>
<proteinExistence type="predicted"/>
<keyword evidence="3" id="KW-1185">Reference proteome</keyword>
<dbReference type="KEGG" id="mff:MFFC18_36020"/>
<protein>
    <submittedName>
        <fullName evidence="2">Uncharacterized protein</fullName>
    </submittedName>
</protein>
<evidence type="ECO:0000313" key="2">
    <source>
        <dbReference type="EMBL" id="QEG23701.1"/>
    </source>
</evidence>
<dbReference type="EMBL" id="CP042912">
    <property type="protein sequence ID" value="QEG23701.1"/>
    <property type="molecule type" value="Genomic_DNA"/>
</dbReference>
<dbReference type="Proteomes" id="UP000322214">
    <property type="component" value="Chromosome"/>
</dbReference>
<evidence type="ECO:0000256" key="1">
    <source>
        <dbReference type="SAM" id="SignalP"/>
    </source>
</evidence>
<gene>
    <name evidence="2" type="ORF">MFFC18_36020</name>
</gene>
<accession>A0A5B9PM36</accession>
<feature type="chain" id="PRO_5022859838" evidence="1">
    <location>
        <begin position="24"/>
        <end position="60"/>
    </location>
</feature>
<dbReference type="STRING" id="980251.GCA_001642875_04350"/>
<reference evidence="2 3" key="1">
    <citation type="submission" date="2019-08" db="EMBL/GenBank/DDBJ databases">
        <title>Deep-cultivation of Planctomycetes and their phenomic and genomic characterization uncovers novel biology.</title>
        <authorList>
            <person name="Wiegand S."/>
            <person name="Jogler M."/>
            <person name="Boedeker C."/>
            <person name="Pinto D."/>
            <person name="Vollmers J."/>
            <person name="Rivas-Marin E."/>
            <person name="Kohn T."/>
            <person name="Peeters S.H."/>
            <person name="Heuer A."/>
            <person name="Rast P."/>
            <person name="Oberbeckmann S."/>
            <person name="Bunk B."/>
            <person name="Jeske O."/>
            <person name="Meyerdierks A."/>
            <person name="Storesund J.E."/>
            <person name="Kallscheuer N."/>
            <person name="Luecker S."/>
            <person name="Lage O.M."/>
            <person name="Pohl T."/>
            <person name="Merkel B.J."/>
            <person name="Hornburger P."/>
            <person name="Mueller R.-W."/>
            <person name="Bruemmer F."/>
            <person name="Labrenz M."/>
            <person name="Spormann A.M."/>
            <person name="Op den Camp H."/>
            <person name="Overmann J."/>
            <person name="Amann R."/>
            <person name="Jetten M.S.M."/>
            <person name="Mascher T."/>
            <person name="Medema M.H."/>
            <person name="Devos D.P."/>
            <person name="Kaster A.-K."/>
            <person name="Ovreas L."/>
            <person name="Rohde M."/>
            <person name="Galperin M.Y."/>
            <person name="Jogler C."/>
        </authorList>
    </citation>
    <scope>NUCLEOTIDE SEQUENCE [LARGE SCALE GENOMIC DNA]</scope>
    <source>
        <strain evidence="2 3">FC18</strain>
    </source>
</reference>